<dbReference type="Pfam" id="PF03364">
    <property type="entry name" value="Polyketide_cyc"/>
    <property type="match status" value="1"/>
</dbReference>
<dbReference type="STRING" id="1299341.SAMN05444005_101743"/>
<dbReference type="Gene3D" id="3.30.530.20">
    <property type="match status" value="1"/>
</dbReference>
<dbReference type="CDD" id="cd07820">
    <property type="entry name" value="SRPBCC_3"/>
    <property type="match status" value="1"/>
</dbReference>
<reference evidence="3 4" key="1">
    <citation type="submission" date="2016-10" db="EMBL/GenBank/DDBJ databases">
        <authorList>
            <person name="de Groot N.N."/>
        </authorList>
    </citation>
    <scope>NUCLEOTIDE SEQUENCE [LARGE SCALE GENOMIC DNA]</scope>
    <source>
        <strain evidence="3 4">DSM 27078</strain>
    </source>
</reference>
<dbReference type="Proteomes" id="UP000198648">
    <property type="component" value="Unassembled WGS sequence"/>
</dbReference>
<evidence type="ECO:0000259" key="2">
    <source>
        <dbReference type="Pfam" id="PF03364"/>
    </source>
</evidence>
<feature type="domain" description="Coenzyme Q-binding protein COQ10 START" evidence="2">
    <location>
        <begin position="12"/>
        <end position="127"/>
    </location>
</feature>
<dbReference type="InterPro" id="IPR005031">
    <property type="entry name" value="COQ10_START"/>
</dbReference>
<evidence type="ECO:0000256" key="1">
    <source>
        <dbReference type="ARBA" id="ARBA00008918"/>
    </source>
</evidence>
<name>A0A1H8ZIZ2_9FLAO</name>
<gene>
    <name evidence="3" type="ORF">SAMN05444005_101743</name>
</gene>
<organism evidence="3 4">
    <name type="scientific">Flavobacterium urocaniciphilum</name>
    <dbReference type="NCBI Taxonomy" id="1299341"/>
    <lineage>
        <taxon>Bacteria</taxon>
        <taxon>Pseudomonadati</taxon>
        <taxon>Bacteroidota</taxon>
        <taxon>Flavobacteriia</taxon>
        <taxon>Flavobacteriales</taxon>
        <taxon>Flavobacteriaceae</taxon>
        <taxon>Flavobacterium</taxon>
    </lineage>
</organism>
<dbReference type="RefSeq" id="WP_091465284.1">
    <property type="nucleotide sequence ID" value="NZ_FOEI01000001.1"/>
</dbReference>
<dbReference type="AlphaFoldDB" id="A0A1H8ZIZ2"/>
<dbReference type="InterPro" id="IPR023393">
    <property type="entry name" value="START-like_dom_sf"/>
</dbReference>
<keyword evidence="4" id="KW-1185">Reference proteome</keyword>
<dbReference type="SUPFAM" id="SSF55961">
    <property type="entry name" value="Bet v1-like"/>
    <property type="match status" value="1"/>
</dbReference>
<proteinExistence type="inferred from homology"/>
<dbReference type="EMBL" id="FOEI01000001">
    <property type="protein sequence ID" value="SEP64416.1"/>
    <property type="molecule type" value="Genomic_DNA"/>
</dbReference>
<evidence type="ECO:0000313" key="3">
    <source>
        <dbReference type="EMBL" id="SEP64416.1"/>
    </source>
</evidence>
<comment type="similarity">
    <text evidence="1">Belongs to the ribosome association toxin RatA family.</text>
</comment>
<evidence type="ECO:0000313" key="4">
    <source>
        <dbReference type="Proteomes" id="UP000198648"/>
    </source>
</evidence>
<dbReference type="OrthoDB" id="9793552at2"/>
<sequence>MIYKIHTKQSLPISKKEAWEFLSDPNNLKEITPNSMKFEVLSGADKKMYAGQIIEYFVSPLLGIKMKWVTEITHVIQDEYFVDEQRFGPYTFWHHKHFIKEIPGGIEMEDIVHYKLPFGFLGKLAHAVFVKSELQKIFTFRREKLNQLFGEIK</sequence>
<accession>A0A1H8ZIZ2</accession>
<protein>
    <submittedName>
        <fullName evidence="3">Ligand-binding SRPBCC domain-containing protein</fullName>
    </submittedName>
</protein>